<evidence type="ECO:0000313" key="1">
    <source>
        <dbReference type="EMBL" id="KMO83863.1"/>
    </source>
</evidence>
<name>A0A0J6WP32_MYCCU</name>
<keyword evidence="2" id="KW-1185">Reference proteome</keyword>
<organism evidence="1 2">
    <name type="scientific">Mycolicibacterium chubuense</name>
    <name type="common">Mycobacterium chubuense</name>
    <dbReference type="NCBI Taxonomy" id="1800"/>
    <lineage>
        <taxon>Bacteria</taxon>
        <taxon>Bacillati</taxon>
        <taxon>Actinomycetota</taxon>
        <taxon>Actinomycetes</taxon>
        <taxon>Mycobacteriales</taxon>
        <taxon>Mycobacteriaceae</taxon>
        <taxon>Mycolicibacterium</taxon>
    </lineage>
</organism>
<dbReference type="AlphaFoldDB" id="A0A0J6WP32"/>
<accession>A0A0J6WP32</accession>
<evidence type="ECO:0000313" key="2">
    <source>
        <dbReference type="Proteomes" id="UP000036176"/>
    </source>
</evidence>
<sequence>MADSVFTFWEPEGHFPPDWQDAFRRLDEADGDHDGRTD</sequence>
<dbReference type="EMBL" id="JYNX01000020">
    <property type="protein sequence ID" value="KMO83863.1"/>
    <property type="molecule type" value="Genomic_DNA"/>
</dbReference>
<protein>
    <submittedName>
        <fullName evidence="1">Uncharacterized protein</fullName>
    </submittedName>
</protein>
<dbReference type="Proteomes" id="UP000036176">
    <property type="component" value="Unassembled WGS sequence"/>
</dbReference>
<gene>
    <name evidence="1" type="ORF">MCHUDSM44219_01074</name>
</gene>
<comment type="caution">
    <text evidence="1">The sequence shown here is derived from an EMBL/GenBank/DDBJ whole genome shotgun (WGS) entry which is preliminary data.</text>
</comment>
<reference evidence="1 2" key="1">
    <citation type="journal article" date="2015" name="Genome Biol. Evol.">
        <title>Characterization of Three Mycobacterium spp. with Potential Use in Bioremediation by Genome Sequencing and Comparative Genomics.</title>
        <authorList>
            <person name="Das S."/>
            <person name="Pettersson B.M."/>
            <person name="Behra P.R."/>
            <person name="Ramesh M."/>
            <person name="Dasgupta S."/>
            <person name="Bhattacharya A."/>
            <person name="Kirsebom L.A."/>
        </authorList>
    </citation>
    <scope>NUCLEOTIDE SEQUENCE [LARGE SCALE GENOMIC DNA]</scope>
    <source>
        <strain evidence="1 2">DSM 44219</strain>
    </source>
</reference>
<proteinExistence type="predicted"/>